<dbReference type="InterPro" id="IPR027417">
    <property type="entry name" value="P-loop_NTPase"/>
</dbReference>
<name>A0ABV7J7T3_9GAMM</name>
<dbReference type="Gene3D" id="3.40.50.300">
    <property type="entry name" value="P-loop containing nucleotide triphosphate hydrolases"/>
    <property type="match status" value="1"/>
</dbReference>
<accession>A0ABV7J7T3</accession>
<sequence length="176" mass="19789">MIHKKIAFIGSVGSGKTTLIKNLSNTETINTDVKSSIDIGKDLTTVGMDYGEIRIDEDLKLGLYGVPGQRKFSFMWDFVKQGLWAVVILIKNNSTESIKELEYLLDYFAIKQDTPCLIGITHSDLIKGETSKKHIKNILNKRNLVLPIYSINANLKENAELIFRTLILLEETNNGT</sequence>
<evidence type="ECO:0000256" key="1">
    <source>
        <dbReference type="ARBA" id="ARBA00005290"/>
    </source>
</evidence>
<comment type="caution">
    <text evidence="5">The sequence shown here is derived from an EMBL/GenBank/DDBJ whole genome shotgun (WGS) entry which is preliminary data.</text>
</comment>
<dbReference type="InterPro" id="IPR052705">
    <property type="entry name" value="Gliding_Motility_GTPase"/>
</dbReference>
<evidence type="ECO:0000313" key="5">
    <source>
        <dbReference type="EMBL" id="MFC3194176.1"/>
    </source>
</evidence>
<evidence type="ECO:0000313" key="6">
    <source>
        <dbReference type="Proteomes" id="UP001595533"/>
    </source>
</evidence>
<dbReference type="Proteomes" id="UP001595533">
    <property type="component" value="Unassembled WGS sequence"/>
</dbReference>
<dbReference type="SUPFAM" id="SSF52540">
    <property type="entry name" value="P-loop containing nucleoside triphosphate hydrolases"/>
    <property type="match status" value="1"/>
</dbReference>
<keyword evidence="2" id="KW-0547">Nucleotide-binding</keyword>
<dbReference type="PANTHER" id="PTHR42708:SF1">
    <property type="entry name" value="GLIDING MOTILITY PROTEIN MGLA"/>
    <property type="match status" value="1"/>
</dbReference>
<reference evidence="6" key="1">
    <citation type="journal article" date="2019" name="Int. J. Syst. Evol. Microbiol.">
        <title>The Global Catalogue of Microorganisms (GCM) 10K type strain sequencing project: providing services to taxonomists for standard genome sequencing and annotation.</title>
        <authorList>
            <consortium name="The Broad Institute Genomics Platform"/>
            <consortium name="The Broad Institute Genome Sequencing Center for Infectious Disease"/>
            <person name="Wu L."/>
            <person name="Ma J."/>
        </authorList>
    </citation>
    <scope>NUCLEOTIDE SEQUENCE [LARGE SCALE GENOMIC DNA]</scope>
    <source>
        <strain evidence="6">KCTC 42953</strain>
    </source>
</reference>
<dbReference type="InterPro" id="IPR004130">
    <property type="entry name" value="Gpn"/>
</dbReference>
<proteinExistence type="inferred from homology"/>
<dbReference type="PANTHER" id="PTHR42708">
    <property type="entry name" value="ATP/GTP-BINDING PROTEIN-RELATED"/>
    <property type="match status" value="1"/>
</dbReference>
<keyword evidence="3" id="KW-0378">Hydrolase</keyword>
<dbReference type="EMBL" id="JBHRTS010000004">
    <property type="protein sequence ID" value="MFC3194176.1"/>
    <property type="molecule type" value="Genomic_DNA"/>
</dbReference>
<protein>
    <submittedName>
        <fullName evidence="5">ATP/GTP-binding protein</fullName>
    </submittedName>
</protein>
<evidence type="ECO:0000256" key="3">
    <source>
        <dbReference type="ARBA" id="ARBA00022801"/>
    </source>
</evidence>
<evidence type="ECO:0000256" key="4">
    <source>
        <dbReference type="ARBA" id="ARBA00023134"/>
    </source>
</evidence>
<comment type="similarity">
    <text evidence="1">Belongs to the GPN-loop GTPase family.</text>
</comment>
<evidence type="ECO:0000256" key="2">
    <source>
        <dbReference type="ARBA" id="ARBA00022741"/>
    </source>
</evidence>
<dbReference type="Pfam" id="PF03029">
    <property type="entry name" value="ATP_bind_1"/>
    <property type="match status" value="1"/>
</dbReference>
<keyword evidence="4" id="KW-0342">GTP-binding</keyword>
<dbReference type="RefSeq" id="WP_077412445.1">
    <property type="nucleotide sequence ID" value="NZ_JBHRTS010000004.1"/>
</dbReference>
<organism evidence="5 6">
    <name type="scientific">Marinicella sediminis</name>
    <dbReference type="NCBI Taxonomy" id="1792834"/>
    <lineage>
        <taxon>Bacteria</taxon>
        <taxon>Pseudomonadati</taxon>
        <taxon>Pseudomonadota</taxon>
        <taxon>Gammaproteobacteria</taxon>
        <taxon>Lysobacterales</taxon>
        <taxon>Marinicellaceae</taxon>
        <taxon>Marinicella</taxon>
    </lineage>
</organism>
<dbReference type="CDD" id="cd00882">
    <property type="entry name" value="Ras_like_GTPase"/>
    <property type="match status" value="1"/>
</dbReference>
<gene>
    <name evidence="5" type="ORF">ACFODZ_07975</name>
</gene>
<keyword evidence="6" id="KW-1185">Reference proteome</keyword>